<evidence type="ECO:0000313" key="3">
    <source>
        <dbReference type="EMBL" id="AVX04759.1"/>
    </source>
</evidence>
<dbReference type="Gene3D" id="3.30.1380.10">
    <property type="match status" value="1"/>
</dbReference>
<dbReference type="STRING" id="1122213.GCA_000423365_02562"/>
<dbReference type="Pfam" id="PF08291">
    <property type="entry name" value="Peptidase_M15_3"/>
    <property type="match status" value="1"/>
</dbReference>
<organism evidence="3 4">
    <name type="scientific">Maritalea myrionectae</name>
    <dbReference type="NCBI Taxonomy" id="454601"/>
    <lineage>
        <taxon>Bacteria</taxon>
        <taxon>Pseudomonadati</taxon>
        <taxon>Pseudomonadota</taxon>
        <taxon>Alphaproteobacteria</taxon>
        <taxon>Hyphomicrobiales</taxon>
        <taxon>Devosiaceae</taxon>
        <taxon>Maritalea</taxon>
    </lineage>
</organism>
<feature type="chain" id="PRO_5015337868" description="Peptidase M15A C-terminal domain-containing protein" evidence="1">
    <location>
        <begin position="23"/>
        <end position="156"/>
    </location>
</feature>
<dbReference type="EMBL" id="CP021330">
    <property type="protein sequence ID" value="AVX04759.1"/>
    <property type="molecule type" value="Genomic_DNA"/>
</dbReference>
<name>A0A2R4MFV3_9HYPH</name>
<gene>
    <name evidence="3" type="ORF">MXMO3_02244</name>
</gene>
<feature type="domain" description="Peptidase M15A C-terminal" evidence="2">
    <location>
        <begin position="44"/>
        <end position="139"/>
    </location>
</feature>
<evidence type="ECO:0000256" key="1">
    <source>
        <dbReference type="SAM" id="SignalP"/>
    </source>
</evidence>
<evidence type="ECO:0000313" key="4">
    <source>
        <dbReference type="Proteomes" id="UP000258927"/>
    </source>
</evidence>
<accession>A0A2R4MFV3</accession>
<feature type="signal peptide" evidence="1">
    <location>
        <begin position="1"/>
        <end position="22"/>
    </location>
</feature>
<protein>
    <recommendedName>
        <fullName evidence="2">Peptidase M15A C-terminal domain-containing protein</fullName>
    </recommendedName>
</protein>
<dbReference type="InterPro" id="IPR009045">
    <property type="entry name" value="Zn_M74/Hedgehog-like"/>
</dbReference>
<proteinExistence type="predicted"/>
<dbReference type="Proteomes" id="UP000258927">
    <property type="component" value="Chromosome"/>
</dbReference>
<evidence type="ECO:0000259" key="2">
    <source>
        <dbReference type="Pfam" id="PF08291"/>
    </source>
</evidence>
<dbReference type="InterPro" id="IPR013230">
    <property type="entry name" value="Peptidase_M15A_C"/>
</dbReference>
<dbReference type="RefSeq" id="WP_027835439.1">
    <property type="nucleotide sequence ID" value="NZ_CP021330.1"/>
</dbReference>
<dbReference type="SUPFAM" id="SSF55166">
    <property type="entry name" value="Hedgehog/DD-peptidase"/>
    <property type="match status" value="1"/>
</dbReference>
<reference evidence="3 4" key="1">
    <citation type="submission" date="2017-05" db="EMBL/GenBank/DDBJ databases">
        <title>Genome Analysis of Maritalea myrionectae HL2708#5.</title>
        <authorList>
            <consortium name="Cotde Inc.-PKNU"/>
            <person name="Jang D."/>
            <person name="Oh H.-M."/>
        </authorList>
    </citation>
    <scope>NUCLEOTIDE SEQUENCE [LARGE SCALE GENOMIC DNA]</scope>
    <source>
        <strain evidence="3 4">HL2708#5</strain>
    </source>
</reference>
<keyword evidence="4" id="KW-1185">Reference proteome</keyword>
<dbReference type="KEGG" id="mmyr:MXMO3_02244"/>
<sequence>MASFSTYARALIAATLSFALLAGCASLGGFDAAKRYDKKYGLHVEHSKVNTFCLLPKLRYVLWKAELRFGRPVVVTSGFRNPIHNYMVGGAWGSYHQKCMAADVFIPGVSKSKLIAFMRTQSQVGGLGCYPGRKFIHVDIRKRPNGYKRPVQFKGC</sequence>
<keyword evidence="1" id="KW-0732">Signal</keyword>
<dbReference type="AlphaFoldDB" id="A0A2R4MFV3"/>